<gene>
    <name evidence="2" type="ORF">FPRO_08094</name>
</gene>
<accession>A0A1L7VT33</accession>
<reference evidence="3" key="1">
    <citation type="journal article" date="2016" name="Genome Biol. Evol.">
        <title>Comparative 'omics' of the Fusarium fujikuroi species complex highlights differences in genetic potential and metabolite synthesis.</title>
        <authorList>
            <person name="Niehaus E.-M."/>
            <person name="Muensterkoetter M."/>
            <person name="Proctor R.H."/>
            <person name="Brown D.W."/>
            <person name="Sharon A."/>
            <person name="Idan Y."/>
            <person name="Oren-Young L."/>
            <person name="Sieber C.M."/>
            <person name="Novak O."/>
            <person name="Pencik A."/>
            <person name="Tarkowska D."/>
            <person name="Hromadova K."/>
            <person name="Freeman S."/>
            <person name="Maymon M."/>
            <person name="Elazar M."/>
            <person name="Youssef S.A."/>
            <person name="El-Shabrawy E.S.M."/>
            <person name="Shalaby A.B.A."/>
            <person name="Houterman P."/>
            <person name="Brock N.L."/>
            <person name="Burkhardt I."/>
            <person name="Tsavkelova E.A."/>
            <person name="Dickschat J.S."/>
            <person name="Galuszka P."/>
            <person name="Gueldener U."/>
            <person name="Tudzynski B."/>
        </authorList>
    </citation>
    <scope>NUCLEOTIDE SEQUENCE [LARGE SCALE GENOMIC DNA]</scope>
    <source>
        <strain evidence="3">ET1</strain>
    </source>
</reference>
<dbReference type="EMBL" id="FJOF01000007">
    <property type="protein sequence ID" value="CZR42990.1"/>
    <property type="molecule type" value="Genomic_DNA"/>
</dbReference>
<evidence type="ECO:0000313" key="3">
    <source>
        <dbReference type="Proteomes" id="UP000183971"/>
    </source>
</evidence>
<keyword evidence="3" id="KW-1185">Reference proteome</keyword>
<evidence type="ECO:0000256" key="1">
    <source>
        <dbReference type="SAM" id="Phobius"/>
    </source>
</evidence>
<name>A0A1L7VT33_FUSPR</name>
<keyword evidence="1" id="KW-0472">Membrane</keyword>
<protein>
    <submittedName>
        <fullName evidence="2">Uncharacterized protein</fullName>
    </submittedName>
</protein>
<feature type="transmembrane region" description="Helical" evidence="1">
    <location>
        <begin position="7"/>
        <end position="23"/>
    </location>
</feature>
<sequence length="138" mass="15760">MSYIHNAVAKNVLFIFFMNWWVLPTCRQLLDFSPGPLDSCFALLPSVMTQQALLPQLPVTRLWQLSANSPTKTVTSITSQGQIRTCACWFSVEFLRKSDLKYLVEYLSVIHQKHESLLQYDLACNSSQGSDMTRPARE</sequence>
<proteinExistence type="predicted"/>
<dbReference type="VEuPathDB" id="FungiDB:FPRO_08094"/>
<keyword evidence="1" id="KW-0812">Transmembrane</keyword>
<evidence type="ECO:0000313" key="2">
    <source>
        <dbReference type="EMBL" id="CZR42990.1"/>
    </source>
</evidence>
<dbReference type="Proteomes" id="UP000183971">
    <property type="component" value="Unassembled WGS sequence"/>
</dbReference>
<keyword evidence="1" id="KW-1133">Transmembrane helix</keyword>
<dbReference type="GeneID" id="42052972"/>
<dbReference type="RefSeq" id="XP_031083581.1">
    <property type="nucleotide sequence ID" value="XM_031233778.1"/>
</dbReference>
<dbReference type="AlphaFoldDB" id="A0A1L7VT33"/>
<organism evidence="2 3">
    <name type="scientific">Fusarium proliferatum (strain ET1)</name>
    <name type="common">Orchid endophyte fungus</name>
    <dbReference type="NCBI Taxonomy" id="1227346"/>
    <lineage>
        <taxon>Eukaryota</taxon>
        <taxon>Fungi</taxon>
        <taxon>Dikarya</taxon>
        <taxon>Ascomycota</taxon>
        <taxon>Pezizomycotina</taxon>
        <taxon>Sordariomycetes</taxon>
        <taxon>Hypocreomycetidae</taxon>
        <taxon>Hypocreales</taxon>
        <taxon>Nectriaceae</taxon>
        <taxon>Fusarium</taxon>
        <taxon>Fusarium fujikuroi species complex</taxon>
    </lineage>
</organism>
<comment type="caution">
    <text evidence="2">The sequence shown here is derived from an EMBL/GenBank/DDBJ whole genome shotgun (WGS) entry which is preliminary data.</text>
</comment>